<reference evidence="1 2" key="1">
    <citation type="journal article" date="2016" name="Nat. Commun.">
        <title>Ectomycorrhizal ecology is imprinted in the genome of the dominant symbiotic fungus Cenococcum geophilum.</title>
        <authorList>
            <consortium name="DOE Joint Genome Institute"/>
            <person name="Peter M."/>
            <person name="Kohler A."/>
            <person name="Ohm R.A."/>
            <person name="Kuo A."/>
            <person name="Krutzmann J."/>
            <person name="Morin E."/>
            <person name="Arend M."/>
            <person name="Barry K.W."/>
            <person name="Binder M."/>
            <person name="Choi C."/>
            <person name="Clum A."/>
            <person name="Copeland A."/>
            <person name="Grisel N."/>
            <person name="Haridas S."/>
            <person name="Kipfer T."/>
            <person name="LaButti K."/>
            <person name="Lindquist E."/>
            <person name="Lipzen A."/>
            <person name="Maire R."/>
            <person name="Meier B."/>
            <person name="Mihaltcheva S."/>
            <person name="Molinier V."/>
            <person name="Murat C."/>
            <person name="Poggeler S."/>
            <person name="Quandt C.A."/>
            <person name="Sperisen C."/>
            <person name="Tritt A."/>
            <person name="Tisserant E."/>
            <person name="Crous P.W."/>
            <person name="Henrissat B."/>
            <person name="Nehls U."/>
            <person name="Egli S."/>
            <person name="Spatafora J.W."/>
            <person name="Grigoriev I.V."/>
            <person name="Martin F.M."/>
        </authorList>
    </citation>
    <scope>NUCLEOTIDE SEQUENCE [LARGE SCALE GENOMIC DNA]</scope>
    <source>
        <strain evidence="1 2">CBS 459.81</strain>
    </source>
</reference>
<dbReference type="Proteomes" id="UP000250266">
    <property type="component" value="Unassembled WGS sequence"/>
</dbReference>
<dbReference type="EMBL" id="KV745088">
    <property type="protein sequence ID" value="OCK77968.1"/>
    <property type="molecule type" value="Genomic_DNA"/>
</dbReference>
<protein>
    <recommendedName>
        <fullName evidence="3">HTH psq-type domain-containing protein</fullName>
    </recommendedName>
</protein>
<dbReference type="AlphaFoldDB" id="A0A8E2E6A0"/>
<sequence>MTSTYAEEEILAQQAVTAYTAQEFATIKDAAAHFGAIYNRVQNRVNGHPP</sequence>
<accession>A0A8E2E6A0</accession>
<name>A0A8E2E6A0_9PEZI</name>
<organism evidence="1 2">
    <name type="scientific">Lepidopterella palustris CBS 459.81</name>
    <dbReference type="NCBI Taxonomy" id="1314670"/>
    <lineage>
        <taxon>Eukaryota</taxon>
        <taxon>Fungi</taxon>
        <taxon>Dikarya</taxon>
        <taxon>Ascomycota</taxon>
        <taxon>Pezizomycotina</taxon>
        <taxon>Dothideomycetes</taxon>
        <taxon>Pleosporomycetidae</taxon>
        <taxon>Mytilinidiales</taxon>
        <taxon>Argynnaceae</taxon>
        <taxon>Lepidopterella</taxon>
    </lineage>
</organism>
<proteinExistence type="predicted"/>
<evidence type="ECO:0008006" key="3">
    <source>
        <dbReference type="Google" id="ProtNLM"/>
    </source>
</evidence>
<gene>
    <name evidence="1" type="ORF">K432DRAFT_302989</name>
</gene>
<evidence type="ECO:0000313" key="1">
    <source>
        <dbReference type="EMBL" id="OCK77968.1"/>
    </source>
</evidence>
<evidence type="ECO:0000313" key="2">
    <source>
        <dbReference type="Proteomes" id="UP000250266"/>
    </source>
</evidence>
<keyword evidence="2" id="KW-1185">Reference proteome</keyword>